<accession>A0A5B7JZB1</accession>
<dbReference type="EMBL" id="VSRR010121700">
    <property type="protein sequence ID" value="MPD00160.1"/>
    <property type="molecule type" value="Genomic_DNA"/>
</dbReference>
<organism evidence="2 3">
    <name type="scientific">Portunus trituberculatus</name>
    <name type="common">Swimming crab</name>
    <name type="synonym">Neptunus trituberculatus</name>
    <dbReference type="NCBI Taxonomy" id="210409"/>
    <lineage>
        <taxon>Eukaryota</taxon>
        <taxon>Metazoa</taxon>
        <taxon>Ecdysozoa</taxon>
        <taxon>Arthropoda</taxon>
        <taxon>Crustacea</taxon>
        <taxon>Multicrustacea</taxon>
        <taxon>Malacostraca</taxon>
        <taxon>Eumalacostraca</taxon>
        <taxon>Eucarida</taxon>
        <taxon>Decapoda</taxon>
        <taxon>Pleocyemata</taxon>
        <taxon>Brachyura</taxon>
        <taxon>Eubrachyura</taxon>
        <taxon>Portunoidea</taxon>
        <taxon>Portunidae</taxon>
        <taxon>Portuninae</taxon>
        <taxon>Portunus</taxon>
    </lineage>
</organism>
<evidence type="ECO:0000256" key="1">
    <source>
        <dbReference type="SAM" id="MobiDB-lite"/>
    </source>
</evidence>
<dbReference type="Proteomes" id="UP000324222">
    <property type="component" value="Unassembled WGS sequence"/>
</dbReference>
<evidence type="ECO:0000313" key="2">
    <source>
        <dbReference type="EMBL" id="MPD00160.1"/>
    </source>
</evidence>
<dbReference type="AlphaFoldDB" id="A0A5B7JZB1"/>
<protein>
    <submittedName>
        <fullName evidence="2">Uncharacterized protein</fullName>
    </submittedName>
</protein>
<feature type="region of interest" description="Disordered" evidence="1">
    <location>
        <begin position="36"/>
        <end position="100"/>
    </location>
</feature>
<evidence type="ECO:0000313" key="3">
    <source>
        <dbReference type="Proteomes" id="UP000324222"/>
    </source>
</evidence>
<name>A0A5B7JZB1_PORTR</name>
<proteinExistence type="predicted"/>
<keyword evidence="3" id="KW-1185">Reference proteome</keyword>
<sequence>MQKCSEKEARRGGRAWRGVAYPCGGGQRGCGLMGWSGRLTRGPPAASYGAWEEEEEERRGAKGGAERRGRGEGGRGGRRYIREEAEEEGEKRKGGGVGWN</sequence>
<reference evidence="2 3" key="1">
    <citation type="submission" date="2019-05" db="EMBL/GenBank/DDBJ databases">
        <title>Another draft genome of Portunus trituberculatus and its Hox gene families provides insights of decapod evolution.</title>
        <authorList>
            <person name="Jeong J.-H."/>
            <person name="Song I."/>
            <person name="Kim S."/>
            <person name="Choi T."/>
            <person name="Kim D."/>
            <person name="Ryu S."/>
            <person name="Kim W."/>
        </authorList>
    </citation>
    <scope>NUCLEOTIDE SEQUENCE [LARGE SCALE GENOMIC DNA]</scope>
    <source>
        <tissue evidence="2">Muscle</tissue>
    </source>
</reference>
<feature type="compositionally biased region" description="Basic and acidic residues" evidence="1">
    <location>
        <begin position="57"/>
        <end position="93"/>
    </location>
</feature>
<comment type="caution">
    <text evidence="2">The sequence shown here is derived from an EMBL/GenBank/DDBJ whole genome shotgun (WGS) entry which is preliminary data.</text>
</comment>
<gene>
    <name evidence="2" type="ORF">E2C01_095616</name>
</gene>